<dbReference type="PROSITE" id="PS00165">
    <property type="entry name" value="DEHYDRATASE_SER_THR"/>
    <property type="match status" value="1"/>
</dbReference>
<dbReference type="Gene3D" id="3.40.50.1100">
    <property type="match status" value="2"/>
</dbReference>
<dbReference type="NCBIfam" id="NF006050">
    <property type="entry name" value="PRK08197.1"/>
    <property type="match status" value="1"/>
</dbReference>
<dbReference type="Proteomes" id="UP001596105">
    <property type="component" value="Unassembled WGS sequence"/>
</dbReference>
<gene>
    <name evidence="5" type="ORF">ACFPPD_08845</name>
</gene>
<dbReference type="SUPFAM" id="SSF53686">
    <property type="entry name" value="Tryptophan synthase beta subunit-like PLP-dependent enzymes"/>
    <property type="match status" value="1"/>
</dbReference>
<dbReference type="PANTHER" id="PTHR48078:SF6">
    <property type="entry name" value="L-THREONINE DEHYDRATASE CATABOLIC TDCB"/>
    <property type="match status" value="1"/>
</dbReference>
<organism evidence="5 6">
    <name type="scientific">Cohnella suwonensis</name>
    <dbReference type="NCBI Taxonomy" id="696072"/>
    <lineage>
        <taxon>Bacteria</taxon>
        <taxon>Bacillati</taxon>
        <taxon>Bacillota</taxon>
        <taxon>Bacilli</taxon>
        <taxon>Bacillales</taxon>
        <taxon>Paenibacillaceae</taxon>
        <taxon>Cohnella</taxon>
    </lineage>
</organism>
<keyword evidence="2" id="KW-0663">Pyridoxal phosphate</keyword>
<comment type="caution">
    <text evidence="5">The sequence shown here is derived from an EMBL/GenBank/DDBJ whole genome shotgun (WGS) entry which is preliminary data.</text>
</comment>
<feature type="domain" description="Tryptophan synthase beta chain-like PALP" evidence="4">
    <location>
        <begin position="66"/>
        <end position="363"/>
    </location>
</feature>
<dbReference type="CDD" id="cd01563">
    <property type="entry name" value="Thr-synth_1"/>
    <property type="match status" value="1"/>
</dbReference>
<dbReference type="PANTHER" id="PTHR48078">
    <property type="entry name" value="THREONINE DEHYDRATASE, MITOCHONDRIAL-RELATED"/>
    <property type="match status" value="1"/>
</dbReference>
<reference evidence="6" key="1">
    <citation type="journal article" date="2019" name="Int. J. Syst. Evol. Microbiol.">
        <title>The Global Catalogue of Microorganisms (GCM) 10K type strain sequencing project: providing services to taxonomists for standard genome sequencing and annotation.</title>
        <authorList>
            <consortium name="The Broad Institute Genomics Platform"/>
            <consortium name="The Broad Institute Genome Sequencing Center for Infectious Disease"/>
            <person name="Wu L."/>
            <person name="Ma J."/>
        </authorList>
    </citation>
    <scope>NUCLEOTIDE SEQUENCE [LARGE SCALE GENOMIC DNA]</scope>
    <source>
        <strain evidence="6">CCUG 57113</strain>
    </source>
</reference>
<accession>A0ABW0LST0</accession>
<evidence type="ECO:0000259" key="4">
    <source>
        <dbReference type="Pfam" id="PF00291"/>
    </source>
</evidence>
<dbReference type="InterPro" id="IPR000634">
    <property type="entry name" value="Ser/Thr_deHydtase_PyrdxlP-BS"/>
</dbReference>
<name>A0ABW0LST0_9BACL</name>
<comment type="cofactor">
    <cofactor evidence="1">
        <name>pyridoxal 5'-phosphate</name>
        <dbReference type="ChEBI" id="CHEBI:597326"/>
    </cofactor>
</comment>
<sequence length="393" mass="42245">MACTRCGNHQAFSYDRVTCTCGGSLLVEYDMEFASKTMTKMAIQSRSASIWRYKELLPVTSSEDIVSLGEGWTPLTYMDIQAIGLPVSHVWIKREELNPTGSFKARGMSVAVSLLKERGARYAAVSSNGNAASALAAYAGCAGIQAYVFLPEDCPPLIVQECLSYGARTFRVKGLIQDSGQWVEVGKQLFGWSTVATMKEPGRVEGKKTMGFELAEQMGWKLPSVIIYPTGGGSGLIGMWKAFHELKQMGMISDPLPRMVSVQDAGCSPLVTAMGKHVTVLEAPAATGMRVPRPPDLGLLVRILKETGGKAIAVSQAEIDAAQRNLGYRGVSSSPEGAATWAGLLKLCEEGWIGSDDSVVLFNTCHGLKYGKSPGLESVPLLSNLNELFNKTS</sequence>
<evidence type="ECO:0000313" key="5">
    <source>
        <dbReference type="EMBL" id="MFC5468829.1"/>
    </source>
</evidence>
<evidence type="ECO:0000313" key="6">
    <source>
        <dbReference type="Proteomes" id="UP001596105"/>
    </source>
</evidence>
<dbReference type="EMBL" id="JBHSMH010000021">
    <property type="protein sequence ID" value="MFC5468829.1"/>
    <property type="molecule type" value="Genomic_DNA"/>
</dbReference>
<evidence type="ECO:0000256" key="1">
    <source>
        <dbReference type="ARBA" id="ARBA00001933"/>
    </source>
</evidence>
<dbReference type="InterPro" id="IPR001926">
    <property type="entry name" value="TrpB-like_PALP"/>
</dbReference>
<dbReference type="RefSeq" id="WP_209750331.1">
    <property type="nucleotide sequence ID" value="NZ_JBHSMH010000021.1"/>
</dbReference>
<keyword evidence="3 5" id="KW-0456">Lyase</keyword>
<dbReference type="Pfam" id="PF00291">
    <property type="entry name" value="PALP"/>
    <property type="match status" value="1"/>
</dbReference>
<evidence type="ECO:0000256" key="2">
    <source>
        <dbReference type="ARBA" id="ARBA00022898"/>
    </source>
</evidence>
<proteinExistence type="predicted"/>
<dbReference type="InterPro" id="IPR050147">
    <property type="entry name" value="Ser/Thr_Dehydratase"/>
</dbReference>
<dbReference type="InterPro" id="IPR036052">
    <property type="entry name" value="TrpB-like_PALP_sf"/>
</dbReference>
<dbReference type="GO" id="GO:0004795">
    <property type="term" value="F:threonine synthase activity"/>
    <property type="evidence" value="ECO:0007669"/>
    <property type="project" value="UniProtKB-EC"/>
</dbReference>
<keyword evidence="6" id="KW-1185">Reference proteome</keyword>
<evidence type="ECO:0000256" key="3">
    <source>
        <dbReference type="ARBA" id="ARBA00023239"/>
    </source>
</evidence>
<dbReference type="EC" id="4.2.3.1" evidence="5"/>
<protein>
    <submittedName>
        <fullName evidence="5">Threonine synthase</fullName>
        <ecNumber evidence="5">4.2.3.1</ecNumber>
    </submittedName>
</protein>